<evidence type="ECO:0000313" key="2">
    <source>
        <dbReference type="Proteomes" id="UP001515480"/>
    </source>
</evidence>
<keyword evidence="2" id="KW-1185">Reference proteome</keyword>
<organism evidence="1 2">
    <name type="scientific">Prymnesium parvum</name>
    <name type="common">Toxic golden alga</name>
    <dbReference type="NCBI Taxonomy" id="97485"/>
    <lineage>
        <taxon>Eukaryota</taxon>
        <taxon>Haptista</taxon>
        <taxon>Haptophyta</taxon>
        <taxon>Prymnesiophyceae</taxon>
        <taxon>Prymnesiales</taxon>
        <taxon>Prymnesiaceae</taxon>
        <taxon>Prymnesium</taxon>
    </lineage>
</organism>
<dbReference type="AlphaFoldDB" id="A0AB34JIK5"/>
<sequence>MTPAELNETSNEELFAIVDDAAGAGDASSSMEHQPFAPYVTLELLSRVHERVVQLKASRATTLSKHKLLA</sequence>
<accession>A0AB34JIK5</accession>
<protein>
    <submittedName>
        <fullName evidence="1">Uncharacterized protein</fullName>
    </submittedName>
</protein>
<name>A0AB34JIK5_PRYPA</name>
<gene>
    <name evidence="1" type="ORF">AB1Y20_021399</name>
</gene>
<comment type="caution">
    <text evidence="1">The sequence shown here is derived from an EMBL/GenBank/DDBJ whole genome shotgun (WGS) entry which is preliminary data.</text>
</comment>
<reference evidence="1 2" key="1">
    <citation type="journal article" date="2024" name="Science">
        <title>Giant polyketide synthase enzymes in the biosynthesis of giant marine polyether toxins.</title>
        <authorList>
            <person name="Fallon T.R."/>
            <person name="Shende V.V."/>
            <person name="Wierzbicki I.H."/>
            <person name="Pendleton A.L."/>
            <person name="Watervoot N.F."/>
            <person name="Auber R.P."/>
            <person name="Gonzalez D.J."/>
            <person name="Wisecaver J.H."/>
            <person name="Moore B.S."/>
        </authorList>
    </citation>
    <scope>NUCLEOTIDE SEQUENCE [LARGE SCALE GENOMIC DNA]</scope>
    <source>
        <strain evidence="1 2">12B1</strain>
    </source>
</reference>
<dbReference type="Proteomes" id="UP001515480">
    <property type="component" value="Unassembled WGS sequence"/>
</dbReference>
<dbReference type="EMBL" id="JBGBPQ010000007">
    <property type="protein sequence ID" value="KAL1521744.1"/>
    <property type="molecule type" value="Genomic_DNA"/>
</dbReference>
<proteinExistence type="predicted"/>
<evidence type="ECO:0000313" key="1">
    <source>
        <dbReference type="EMBL" id="KAL1521744.1"/>
    </source>
</evidence>